<dbReference type="GO" id="GO:0005840">
    <property type="term" value="C:ribosome"/>
    <property type="evidence" value="ECO:0007669"/>
    <property type="project" value="UniProtKB-KW"/>
</dbReference>
<proteinExistence type="inferred from homology"/>
<dbReference type="PIRSF" id="PIRSF002181">
    <property type="entry name" value="Ribosomal_L13"/>
    <property type="match status" value="1"/>
</dbReference>
<keyword evidence="2 4" id="KW-0689">Ribosomal protein</keyword>
<dbReference type="GO" id="GO:0017148">
    <property type="term" value="P:negative regulation of translation"/>
    <property type="evidence" value="ECO:0007669"/>
    <property type="project" value="TreeGrafter"/>
</dbReference>
<protein>
    <recommendedName>
        <fullName evidence="4">Large ribosomal subunit protein uL13</fullName>
    </recommendedName>
</protein>
<dbReference type="NCBIfam" id="TIGR01066">
    <property type="entry name" value="rplM_bact"/>
    <property type="match status" value="1"/>
</dbReference>
<evidence type="ECO:0000256" key="1">
    <source>
        <dbReference type="ARBA" id="ARBA00006227"/>
    </source>
</evidence>
<keyword evidence="3 4" id="KW-0687">Ribonucleoprotein</keyword>
<dbReference type="EMBL" id="MFFX01000053">
    <property type="protein sequence ID" value="OGF18346.1"/>
    <property type="molecule type" value="Genomic_DNA"/>
</dbReference>
<dbReference type="AlphaFoldDB" id="A0A1F5RVA2"/>
<organism evidence="5 6">
    <name type="scientific">Candidatus Falkowbacteria bacterium RIFCSPLOWO2_12_FULL_45_10</name>
    <dbReference type="NCBI Taxonomy" id="1797990"/>
    <lineage>
        <taxon>Bacteria</taxon>
        <taxon>Candidatus Falkowiibacteriota</taxon>
    </lineage>
</organism>
<dbReference type="SUPFAM" id="SSF52161">
    <property type="entry name" value="Ribosomal protein L13"/>
    <property type="match status" value="1"/>
</dbReference>
<sequence length="119" mass="13112">MEHKSNQQPQTIDATDKAIGRIASQIAVLLRGKNKPEYQPHLDGGGGVAVINIAKAKFSGVKLKQAEYKRHSGYPGGLVRTKVSEVFAKNPGAVLRRAVWSMLPKNKLRRGMIKRLKIV</sequence>
<accession>A0A1F5RVA2</accession>
<comment type="function">
    <text evidence="4">This protein is one of the early assembly proteins of the 50S ribosomal subunit, although it is not seen to bind rRNA by itself. It is important during the early stages of 50S assembly.</text>
</comment>
<dbReference type="PANTHER" id="PTHR11545">
    <property type="entry name" value="RIBOSOMAL PROTEIN L13"/>
    <property type="match status" value="1"/>
</dbReference>
<dbReference type="GO" id="GO:0003735">
    <property type="term" value="F:structural constituent of ribosome"/>
    <property type="evidence" value="ECO:0007669"/>
    <property type="project" value="InterPro"/>
</dbReference>
<dbReference type="GO" id="GO:0003729">
    <property type="term" value="F:mRNA binding"/>
    <property type="evidence" value="ECO:0007669"/>
    <property type="project" value="TreeGrafter"/>
</dbReference>
<comment type="subunit">
    <text evidence="4">Part of the 50S ribosomal subunit.</text>
</comment>
<evidence type="ECO:0000256" key="2">
    <source>
        <dbReference type="ARBA" id="ARBA00022980"/>
    </source>
</evidence>
<evidence type="ECO:0000313" key="5">
    <source>
        <dbReference type="EMBL" id="OGF18346.1"/>
    </source>
</evidence>
<dbReference type="Pfam" id="PF00572">
    <property type="entry name" value="Ribosomal_L13"/>
    <property type="match status" value="1"/>
</dbReference>
<name>A0A1F5RVA2_9BACT</name>
<dbReference type="PANTHER" id="PTHR11545:SF2">
    <property type="entry name" value="LARGE RIBOSOMAL SUBUNIT PROTEIN UL13M"/>
    <property type="match status" value="1"/>
</dbReference>
<evidence type="ECO:0000256" key="4">
    <source>
        <dbReference type="HAMAP-Rule" id="MF_01366"/>
    </source>
</evidence>
<evidence type="ECO:0000256" key="3">
    <source>
        <dbReference type="ARBA" id="ARBA00023274"/>
    </source>
</evidence>
<dbReference type="GO" id="GO:1990904">
    <property type="term" value="C:ribonucleoprotein complex"/>
    <property type="evidence" value="ECO:0007669"/>
    <property type="project" value="UniProtKB-KW"/>
</dbReference>
<comment type="caution">
    <text evidence="5">The sequence shown here is derived from an EMBL/GenBank/DDBJ whole genome shotgun (WGS) entry which is preliminary data.</text>
</comment>
<dbReference type="GO" id="GO:0006412">
    <property type="term" value="P:translation"/>
    <property type="evidence" value="ECO:0007669"/>
    <property type="project" value="UniProtKB-UniRule"/>
</dbReference>
<dbReference type="InterPro" id="IPR005823">
    <property type="entry name" value="Ribosomal_uL13_bac-type"/>
</dbReference>
<dbReference type="InterPro" id="IPR036899">
    <property type="entry name" value="Ribosomal_uL13_sf"/>
</dbReference>
<evidence type="ECO:0000313" key="6">
    <source>
        <dbReference type="Proteomes" id="UP000178682"/>
    </source>
</evidence>
<dbReference type="Gene3D" id="3.90.1180.10">
    <property type="entry name" value="Ribosomal protein L13"/>
    <property type="match status" value="1"/>
</dbReference>
<dbReference type="CDD" id="cd00392">
    <property type="entry name" value="Ribosomal_L13"/>
    <property type="match status" value="1"/>
</dbReference>
<dbReference type="InterPro" id="IPR005822">
    <property type="entry name" value="Ribosomal_uL13"/>
</dbReference>
<gene>
    <name evidence="4" type="primary">rplM</name>
    <name evidence="5" type="ORF">A3G56_01715</name>
</gene>
<reference evidence="5 6" key="1">
    <citation type="journal article" date="2016" name="Nat. Commun.">
        <title>Thousands of microbial genomes shed light on interconnected biogeochemical processes in an aquifer system.</title>
        <authorList>
            <person name="Anantharaman K."/>
            <person name="Brown C.T."/>
            <person name="Hug L.A."/>
            <person name="Sharon I."/>
            <person name="Castelle C.J."/>
            <person name="Probst A.J."/>
            <person name="Thomas B.C."/>
            <person name="Singh A."/>
            <person name="Wilkins M.J."/>
            <person name="Karaoz U."/>
            <person name="Brodie E.L."/>
            <person name="Williams K.H."/>
            <person name="Hubbard S.S."/>
            <person name="Banfield J.F."/>
        </authorList>
    </citation>
    <scope>NUCLEOTIDE SEQUENCE [LARGE SCALE GENOMIC DNA]</scope>
</reference>
<dbReference type="Proteomes" id="UP000178682">
    <property type="component" value="Unassembled WGS sequence"/>
</dbReference>
<comment type="similarity">
    <text evidence="1 4">Belongs to the universal ribosomal protein uL13 family.</text>
</comment>
<dbReference type="HAMAP" id="MF_01366">
    <property type="entry name" value="Ribosomal_uL13"/>
    <property type="match status" value="1"/>
</dbReference>